<dbReference type="GO" id="GO:0004499">
    <property type="term" value="F:N,N-dimethylaniline monooxygenase activity"/>
    <property type="evidence" value="ECO:0007669"/>
    <property type="project" value="InterPro"/>
</dbReference>
<dbReference type="GO" id="GO:0050660">
    <property type="term" value="F:flavin adenine dinucleotide binding"/>
    <property type="evidence" value="ECO:0007669"/>
    <property type="project" value="InterPro"/>
</dbReference>
<dbReference type="Pfam" id="PF13450">
    <property type="entry name" value="NAD_binding_8"/>
    <property type="match status" value="1"/>
</dbReference>
<evidence type="ECO:0000313" key="7">
    <source>
        <dbReference type="EMBL" id="RUP48857.1"/>
    </source>
</evidence>
<feature type="region of interest" description="Disordered" evidence="6">
    <location>
        <begin position="63"/>
        <end position="92"/>
    </location>
</feature>
<gene>
    <name evidence="7" type="ORF">BC936DRAFT_143802</name>
</gene>
<accession>A0A433DDE7</accession>
<dbReference type="AlphaFoldDB" id="A0A433DDE7"/>
<dbReference type="InterPro" id="IPR000960">
    <property type="entry name" value="Flavin_mOase"/>
</dbReference>
<evidence type="ECO:0008006" key="9">
    <source>
        <dbReference type="Google" id="ProtNLM"/>
    </source>
</evidence>
<keyword evidence="8" id="KW-1185">Reference proteome</keyword>
<evidence type="ECO:0000256" key="5">
    <source>
        <dbReference type="ARBA" id="ARBA00023002"/>
    </source>
</evidence>
<dbReference type="InterPro" id="IPR036188">
    <property type="entry name" value="FAD/NAD-bd_sf"/>
</dbReference>
<evidence type="ECO:0000256" key="4">
    <source>
        <dbReference type="ARBA" id="ARBA00022857"/>
    </source>
</evidence>
<protein>
    <recommendedName>
        <fullName evidence="9">Flavin-containing monooxygenase</fullName>
    </recommendedName>
</protein>
<comment type="similarity">
    <text evidence="1">Belongs to the FMO family.</text>
</comment>
<keyword evidence="3" id="KW-0274">FAD</keyword>
<dbReference type="GO" id="GO:0050661">
    <property type="term" value="F:NADP binding"/>
    <property type="evidence" value="ECO:0007669"/>
    <property type="project" value="InterPro"/>
</dbReference>
<dbReference type="Pfam" id="PF00743">
    <property type="entry name" value="FMO-like"/>
    <property type="match status" value="2"/>
</dbReference>
<organism evidence="7 8">
    <name type="scientific">Jimgerdemannia flammicorona</name>
    <dbReference type="NCBI Taxonomy" id="994334"/>
    <lineage>
        <taxon>Eukaryota</taxon>
        <taxon>Fungi</taxon>
        <taxon>Fungi incertae sedis</taxon>
        <taxon>Mucoromycota</taxon>
        <taxon>Mucoromycotina</taxon>
        <taxon>Endogonomycetes</taxon>
        <taxon>Endogonales</taxon>
        <taxon>Endogonaceae</taxon>
        <taxon>Jimgerdemannia</taxon>
    </lineage>
</organism>
<keyword evidence="5" id="KW-0560">Oxidoreductase</keyword>
<dbReference type="PANTHER" id="PTHR23023">
    <property type="entry name" value="DIMETHYLANILINE MONOOXYGENASE"/>
    <property type="match status" value="1"/>
</dbReference>
<dbReference type="SUPFAM" id="SSF51905">
    <property type="entry name" value="FAD/NAD(P)-binding domain"/>
    <property type="match status" value="2"/>
</dbReference>
<dbReference type="Gene3D" id="3.50.50.60">
    <property type="entry name" value="FAD/NAD(P)-binding domain"/>
    <property type="match status" value="2"/>
</dbReference>
<evidence type="ECO:0000256" key="2">
    <source>
        <dbReference type="ARBA" id="ARBA00022630"/>
    </source>
</evidence>
<dbReference type="OrthoDB" id="66881at2759"/>
<comment type="caution">
    <text evidence="7">The sequence shown here is derived from an EMBL/GenBank/DDBJ whole genome shotgun (WGS) entry which is preliminary data.</text>
</comment>
<evidence type="ECO:0000256" key="6">
    <source>
        <dbReference type="SAM" id="MobiDB-lite"/>
    </source>
</evidence>
<feature type="compositionally biased region" description="Low complexity" evidence="6">
    <location>
        <begin position="78"/>
        <end position="92"/>
    </location>
</feature>
<dbReference type="EMBL" id="RBNI01002865">
    <property type="protein sequence ID" value="RUP48857.1"/>
    <property type="molecule type" value="Genomic_DNA"/>
</dbReference>
<dbReference type="Proteomes" id="UP000268093">
    <property type="component" value="Unassembled WGS sequence"/>
</dbReference>
<keyword evidence="2" id="KW-0285">Flavoprotein</keyword>
<dbReference type="PRINTS" id="PR00370">
    <property type="entry name" value="FMOXYGENASE"/>
</dbReference>
<keyword evidence="4" id="KW-0521">NADP</keyword>
<evidence type="ECO:0000313" key="8">
    <source>
        <dbReference type="Proteomes" id="UP000268093"/>
    </source>
</evidence>
<reference evidence="7 8" key="1">
    <citation type="journal article" date="2018" name="New Phytol.">
        <title>Phylogenomics of Endogonaceae and evolution of mycorrhizas within Mucoromycota.</title>
        <authorList>
            <person name="Chang Y."/>
            <person name="Desiro A."/>
            <person name="Na H."/>
            <person name="Sandor L."/>
            <person name="Lipzen A."/>
            <person name="Clum A."/>
            <person name="Barry K."/>
            <person name="Grigoriev I.V."/>
            <person name="Martin F.M."/>
            <person name="Stajich J.E."/>
            <person name="Smith M.E."/>
            <person name="Bonito G."/>
            <person name="Spatafora J.W."/>
        </authorList>
    </citation>
    <scope>NUCLEOTIDE SEQUENCE [LARGE SCALE GENOMIC DNA]</scope>
    <source>
        <strain evidence="7 8">GMNB39</strain>
    </source>
</reference>
<dbReference type="InterPro" id="IPR050346">
    <property type="entry name" value="FMO-like"/>
</dbReference>
<sequence>MTLESASHYVFERPIRRVAVIGAGPTGLVSARSLLDTGRFEDVVVFERNEGIGGTWVYSPDRDTHTSIPSNHPLTVDPPATLTSSSPPRTPTKSALYASLRTNLPHPVMCFRDDPFHAVALFPGHGEVLQYLKEFAARHGLAGHVRLRSEVVRIVRDSGRWSVTVMEANGRIYKETFDAVMICNGHYYVPYVPEVEGIKRLVEGGTVEVMHSRDYRVPEIFRDKVDVIRFCARLPCSLQGNAYSASDIVREALPFAKRVYQSVRGHQIPAPTPTPTATSTIVNPAQGIDSVAHVRPEIRRFLPPREGYMRGSKGSVEFVDGTVLEEEVEVVVFATGYLFSFPFLADFETPGSGPLVTDGVVVHNLYRHLFFIEDPTLCFVGLPRKVSPLPLSQFQSMLVARVWAGLVKLPGVEEMRRWYEKEMLDEQGKTLGRKVITFGLKIEVAYNNCLLQWIRNGDVGEGEGPDGNGDDKVDGGDKDDGEMRYLDNWWVDMRSKALELRKEVLGL</sequence>
<evidence type="ECO:0000256" key="1">
    <source>
        <dbReference type="ARBA" id="ARBA00009183"/>
    </source>
</evidence>
<name>A0A433DDE7_9FUNG</name>
<evidence type="ECO:0000256" key="3">
    <source>
        <dbReference type="ARBA" id="ARBA00022827"/>
    </source>
</evidence>
<dbReference type="InterPro" id="IPR020946">
    <property type="entry name" value="Flavin_mOase-like"/>
</dbReference>
<proteinExistence type="inferred from homology"/>